<keyword evidence="3" id="KW-1185">Reference proteome</keyword>
<dbReference type="PANTHER" id="PTHR10672:SF6">
    <property type="entry name" value="BETA-ADDUCIN"/>
    <property type="match status" value="1"/>
</dbReference>
<dbReference type="GO" id="GO:0005856">
    <property type="term" value="C:cytoskeleton"/>
    <property type="evidence" value="ECO:0007669"/>
    <property type="project" value="TreeGrafter"/>
</dbReference>
<name>A0A8C4JRK8_DRONO</name>
<dbReference type="Ensembl" id="ENSDNVT00000015333.1">
    <property type="protein sequence ID" value="ENSDNVP00000012719.1"/>
    <property type="gene ID" value="ENSDNVG00000008986.1"/>
</dbReference>
<dbReference type="GO" id="GO:0051016">
    <property type="term" value="P:barbed-end actin filament capping"/>
    <property type="evidence" value="ECO:0007669"/>
    <property type="project" value="TreeGrafter"/>
</dbReference>
<evidence type="ECO:0000313" key="2">
    <source>
        <dbReference type="Ensembl" id="ENSDNVP00000012719.1"/>
    </source>
</evidence>
<dbReference type="Proteomes" id="UP000694423">
    <property type="component" value="Unplaced"/>
</dbReference>
<sequence length="100" mass="11890">MNPGCVRPAAGSPEPVASPPGAEPRYFERFSADDPEYLRARNMAADLRQDFNMMEQKKRVTMILQSPPLRFPRFPWFLWPWPARFPWFPWFPQPRPLRFP</sequence>
<evidence type="ECO:0000256" key="1">
    <source>
        <dbReference type="SAM" id="MobiDB-lite"/>
    </source>
</evidence>
<dbReference type="InterPro" id="IPR051017">
    <property type="entry name" value="Aldolase-II_Adducin_sf"/>
</dbReference>
<dbReference type="AlphaFoldDB" id="A0A8C4JRK8"/>
<organism evidence="2 3">
    <name type="scientific">Dromaius novaehollandiae</name>
    <name type="common">Emu</name>
    <dbReference type="NCBI Taxonomy" id="8790"/>
    <lineage>
        <taxon>Eukaryota</taxon>
        <taxon>Metazoa</taxon>
        <taxon>Chordata</taxon>
        <taxon>Craniata</taxon>
        <taxon>Vertebrata</taxon>
        <taxon>Euteleostomi</taxon>
        <taxon>Archelosauria</taxon>
        <taxon>Archosauria</taxon>
        <taxon>Dinosauria</taxon>
        <taxon>Saurischia</taxon>
        <taxon>Theropoda</taxon>
        <taxon>Coelurosauria</taxon>
        <taxon>Aves</taxon>
        <taxon>Palaeognathae</taxon>
        <taxon>Casuariiformes</taxon>
        <taxon>Dromaiidae</taxon>
        <taxon>Dromaius</taxon>
    </lineage>
</organism>
<feature type="region of interest" description="Disordered" evidence="1">
    <location>
        <begin position="1"/>
        <end position="23"/>
    </location>
</feature>
<reference evidence="2" key="1">
    <citation type="submission" date="2025-08" db="UniProtKB">
        <authorList>
            <consortium name="Ensembl"/>
        </authorList>
    </citation>
    <scope>IDENTIFICATION</scope>
</reference>
<reference evidence="2" key="2">
    <citation type="submission" date="2025-09" db="UniProtKB">
        <authorList>
            <consortium name="Ensembl"/>
        </authorList>
    </citation>
    <scope>IDENTIFICATION</scope>
</reference>
<evidence type="ECO:0000313" key="3">
    <source>
        <dbReference type="Proteomes" id="UP000694423"/>
    </source>
</evidence>
<dbReference type="GO" id="GO:0051015">
    <property type="term" value="F:actin filament binding"/>
    <property type="evidence" value="ECO:0007669"/>
    <property type="project" value="TreeGrafter"/>
</dbReference>
<accession>A0A8C4JRK8</accession>
<protein>
    <submittedName>
        <fullName evidence="2">Uncharacterized protein</fullName>
    </submittedName>
</protein>
<dbReference type="PANTHER" id="PTHR10672">
    <property type="entry name" value="ADDUCIN"/>
    <property type="match status" value="1"/>
</dbReference>
<dbReference type="GO" id="GO:0005886">
    <property type="term" value="C:plasma membrane"/>
    <property type="evidence" value="ECO:0007669"/>
    <property type="project" value="TreeGrafter"/>
</dbReference>
<proteinExistence type="predicted"/>
<dbReference type="GO" id="GO:0014069">
    <property type="term" value="C:postsynaptic density"/>
    <property type="evidence" value="ECO:0007669"/>
    <property type="project" value="TreeGrafter"/>
</dbReference>